<dbReference type="InterPro" id="IPR016187">
    <property type="entry name" value="CTDL_fold"/>
</dbReference>
<keyword evidence="4" id="KW-1185">Reference proteome</keyword>
<reference evidence="3 4" key="1">
    <citation type="submission" date="2022-12" db="EMBL/GenBank/DDBJ databases">
        <title>Chromosome-level genome of Tegillarca granosa.</title>
        <authorList>
            <person name="Kim J."/>
        </authorList>
    </citation>
    <scope>NUCLEOTIDE SEQUENCE [LARGE SCALE GENOMIC DNA]</scope>
    <source>
        <strain evidence="3">Teg-2019</strain>
        <tissue evidence="3">Adductor muscle</tissue>
    </source>
</reference>
<feature type="transmembrane region" description="Helical" evidence="2">
    <location>
        <begin position="23"/>
        <end position="46"/>
    </location>
</feature>
<evidence type="ECO:0008006" key="5">
    <source>
        <dbReference type="Google" id="ProtNLM"/>
    </source>
</evidence>
<organism evidence="3 4">
    <name type="scientific">Tegillarca granosa</name>
    <name type="common">Malaysian cockle</name>
    <name type="synonym">Anadara granosa</name>
    <dbReference type="NCBI Taxonomy" id="220873"/>
    <lineage>
        <taxon>Eukaryota</taxon>
        <taxon>Metazoa</taxon>
        <taxon>Spiralia</taxon>
        <taxon>Lophotrochozoa</taxon>
        <taxon>Mollusca</taxon>
        <taxon>Bivalvia</taxon>
        <taxon>Autobranchia</taxon>
        <taxon>Pteriomorphia</taxon>
        <taxon>Arcoida</taxon>
        <taxon>Arcoidea</taxon>
        <taxon>Arcidae</taxon>
        <taxon>Tegillarca</taxon>
    </lineage>
</organism>
<feature type="compositionally biased region" description="Polar residues" evidence="1">
    <location>
        <begin position="538"/>
        <end position="567"/>
    </location>
</feature>
<proteinExistence type="predicted"/>
<feature type="region of interest" description="Disordered" evidence="1">
    <location>
        <begin position="507"/>
        <end position="567"/>
    </location>
</feature>
<dbReference type="SUPFAM" id="SSF56436">
    <property type="entry name" value="C-type lectin-like"/>
    <property type="match status" value="1"/>
</dbReference>
<evidence type="ECO:0000313" key="3">
    <source>
        <dbReference type="EMBL" id="KAJ8318757.1"/>
    </source>
</evidence>
<keyword evidence="2" id="KW-0812">Transmembrane</keyword>
<evidence type="ECO:0000313" key="4">
    <source>
        <dbReference type="Proteomes" id="UP001217089"/>
    </source>
</evidence>
<keyword evidence="2" id="KW-1133">Transmembrane helix</keyword>
<gene>
    <name evidence="3" type="ORF">KUTeg_003848</name>
</gene>
<accession>A0ABQ9FNA5</accession>
<dbReference type="Proteomes" id="UP001217089">
    <property type="component" value="Unassembled WGS sequence"/>
</dbReference>
<comment type="caution">
    <text evidence="3">The sequence shown here is derived from an EMBL/GenBank/DDBJ whole genome shotgun (WGS) entry which is preliminary data.</text>
</comment>
<sequence length="567" mass="64627">MRPKYSGSKCNEKSQNHVSYQGLLEIIMLCYKLYISITVFFTLLGIQDCVHLVRTKQTWDDARKQCIHLGMNLTGSLGFYSNQTVNYDPNKLQNDFTKVDSVASFPAWIGGYVKKTLWISQDDCYSIKHKDLPKIDKSFLLPLNGPKECSLKCGTGTFALQANACFCLTFLNKASLVRKVPITNCVERCSDGSNYYCGALHSTGNHRYLSLYNALYIKETFPDENNCLAMSKNTLNVQAKKCDEKLNCFCRNVHGHIVYQSLSSSWERCNRNCREYRAQVVTIDISYMATLPLQYNVWYWNGYFRFVDHIWDKLETKTTTMTTGVRNRNSTAKEKVNTKLSDKHIFIGIIVGGVVVIVAILITVVCICKRRRGYLFSRTNMVCSCCQSKKKPRPVAPSVRDLDRNRGDPGRHIYDYIDPADITSCPLQNIYEDPDTHFHPKPIVQTDTSGYLEPSHQRNSLNQTLSGIQRCNNVEIHPEARTLLNNTGETEGDIMLNTERNTGLYHVGRPRLDYSSNEYNESRVKETKLSDNAKQDILHQTNRTLSDNSENGNNEINSKETLLSDNG</sequence>
<feature type="compositionally biased region" description="Basic and acidic residues" evidence="1">
    <location>
        <begin position="520"/>
        <end position="537"/>
    </location>
</feature>
<feature type="transmembrane region" description="Helical" evidence="2">
    <location>
        <begin position="345"/>
        <end position="368"/>
    </location>
</feature>
<dbReference type="EMBL" id="JARBDR010000214">
    <property type="protein sequence ID" value="KAJ8318757.1"/>
    <property type="molecule type" value="Genomic_DNA"/>
</dbReference>
<evidence type="ECO:0000256" key="2">
    <source>
        <dbReference type="SAM" id="Phobius"/>
    </source>
</evidence>
<keyword evidence="2" id="KW-0472">Membrane</keyword>
<protein>
    <recommendedName>
        <fullName evidence="5">WSC domain-containing protein</fullName>
    </recommendedName>
</protein>
<name>A0ABQ9FNA5_TEGGR</name>
<evidence type="ECO:0000256" key="1">
    <source>
        <dbReference type="SAM" id="MobiDB-lite"/>
    </source>
</evidence>